<dbReference type="EMBL" id="CP048685">
    <property type="protein sequence ID" value="QPJ61039.1"/>
    <property type="molecule type" value="Genomic_DNA"/>
</dbReference>
<dbReference type="GO" id="GO:0046872">
    <property type="term" value="F:metal ion binding"/>
    <property type="evidence" value="ECO:0007669"/>
    <property type="project" value="UniProtKB-KW"/>
</dbReference>
<dbReference type="Proteomes" id="UP000594688">
    <property type="component" value="Chromosome"/>
</dbReference>
<feature type="chain" id="PRO_5032380123" evidence="5">
    <location>
        <begin position="24"/>
        <end position="145"/>
    </location>
</feature>
<keyword evidence="1 4" id="KW-0349">Heme</keyword>
<evidence type="ECO:0000313" key="8">
    <source>
        <dbReference type="Proteomes" id="UP000594688"/>
    </source>
</evidence>
<dbReference type="Pfam" id="PF13442">
    <property type="entry name" value="Cytochrome_CBB3"/>
    <property type="match status" value="1"/>
</dbReference>
<evidence type="ECO:0000256" key="4">
    <source>
        <dbReference type="PROSITE-ProRule" id="PRU00433"/>
    </source>
</evidence>
<gene>
    <name evidence="7" type="ORF">G3M70_03695</name>
</gene>
<evidence type="ECO:0000256" key="3">
    <source>
        <dbReference type="ARBA" id="ARBA00023004"/>
    </source>
</evidence>
<evidence type="ECO:0000256" key="5">
    <source>
        <dbReference type="SAM" id="SignalP"/>
    </source>
</evidence>
<proteinExistence type="predicted"/>
<dbReference type="Gene3D" id="1.10.760.10">
    <property type="entry name" value="Cytochrome c-like domain"/>
    <property type="match status" value="1"/>
</dbReference>
<feature type="domain" description="Cytochrome c" evidence="6">
    <location>
        <begin position="49"/>
        <end position="142"/>
    </location>
</feature>
<dbReference type="InterPro" id="IPR009056">
    <property type="entry name" value="Cyt_c-like_dom"/>
</dbReference>
<keyword evidence="2 4" id="KW-0479">Metal-binding</keyword>
<sequence>MNKKLIIAMTMIAGMLISTHAQAGGKCPQPRKTKAAPANIAKLAIPGSADVAAGKKLYQKSAKPMACKMCHGDKGDGNGKLGKALKPNPRNFTCQDTMADVSPGQMFWIIKNGSKGTGMTAHGKSLSDKDIWNVVKYIRADFLKE</sequence>
<evidence type="ECO:0000256" key="1">
    <source>
        <dbReference type="ARBA" id="ARBA00022617"/>
    </source>
</evidence>
<dbReference type="InterPro" id="IPR036909">
    <property type="entry name" value="Cyt_c-like_dom_sf"/>
</dbReference>
<organism evidence="7 8">
    <name type="scientific">Candidatus Nitronauta litoralis</name>
    <dbReference type="NCBI Taxonomy" id="2705533"/>
    <lineage>
        <taxon>Bacteria</taxon>
        <taxon>Pseudomonadati</taxon>
        <taxon>Nitrospinota/Tectimicrobiota group</taxon>
        <taxon>Nitrospinota</taxon>
        <taxon>Nitrospinia</taxon>
        <taxon>Nitrospinales</taxon>
        <taxon>Nitrospinaceae</taxon>
        <taxon>Candidatus Nitronauta</taxon>
    </lineage>
</organism>
<evidence type="ECO:0000256" key="2">
    <source>
        <dbReference type="ARBA" id="ARBA00022723"/>
    </source>
</evidence>
<accession>A0A7T0FZ77</accession>
<dbReference type="GO" id="GO:0020037">
    <property type="term" value="F:heme binding"/>
    <property type="evidence" value="ECO:0007669"/>
    <property type="project" value="InterPro"/>
</dbReference>
<protein>
    <submittedName>
        <fullName evidence="7">Cytochrome c</fullName>
    </submittedName>
</protein>
<dbReference type="SUPFAM" id="SSF46626">
    <property type="entry name" value="Cytochrome c"/>
    <property type="match status" value="1"/>
</dbReference>
<dbReference type="AlphaFoldDB" id="A0A7T0FZ77"/>
<dbReference type="KEGG" id="nli:G3M70_03695"/>
<keyword evidence="3 4" id="KW-0408">Iron</keyword>
<feature type="signal peptide" evidence="5">
    <location>
        <begin position="1"/>
        <end position="23"/>
    </location>
</feature>
<reference evidence="7 8" key="1">
    <citation type="submission" date="2020-02" db="EMBL/GenBank/DDBJ databases">
        <title>Genomic and physiological characterization of two novel Nitrospinaceae genera.</title>
        <authorList>
            <person name="Mueller A.J."/>
            <person name="Jung M.-Y."/>
            <person name="Strachan C.R."/>
            <person name="Herbold C.W."/>
            <person name="Kirkegaard R.H."/>
            <person name="Daims H."/>
        </authorList>
    </citation>
    <scope>NUCLEOTIDE SEQUENCE [LARGE SCALE GENOMIC DNA]</scope>
    <source>
        <strain evidence="7">EB</strain>
    </source>
</reference>
<evidence type="ECO:0000313" key="7">
    <source>
        <dbReference type="EMBL" id="QPJ61039.1"/>
    </source>
</evidence>
<keyword evidence="5" id="KW-0732">Signal</keyword>
<dbReference type="GO" id="GO:0009055">
    <property type="term" value="F:electron transfer activity"/>
    <property type="evidence" value="ECO:0007669"/>
    <property type="project" value="InterPro"/>
</dbReference>
<name>A0A7T0FZ77_9BACT</name>
<dbReference type="PROSITE" id="PS51007">
    <property type="entry name" value="CYTC"/>
    <property type="match status" value="1"/>
</dbReference>
<evidence type="ECO:0000259" key="6">
    <source>
        <dbReference type="PROSITE" id="PS51007"/>
    </source>
</evidence>